<dbReference type="Gene3D" id="1.10.10.60">
    <property type="entry name" value="Homeodomain-like"/>
    <property type="match status" value="1"/>
</dbReference>
<dbReference type="InterPro" id="IPR027417">
    <property type="entry name" value="P-loop_NTPase"/>
</dbReference>
<dbReference type="InterPro" id="IPR000014">
    <property type="entry name" value="PAS"/>
</dbReference>
<feature type="domain" description="PAS" evidence="10">
    <location>
        <begin position="8"/>
        <end position="58"/>
    </location>
</feature>
<evidence type="ECO:0000256" key="7">
    <source>
        <dbReference type="ARBA" id="ARBA00029500"/>
    </source>
</evidence>
<dbReference type="SUPFAM" id="SSF55785">
    <property type="entry name" value="PYP-like sensor domain (PAS domain)"/>
    <property type="match status" value="1"/>
</dbReference>
<dbReference type="GO" id="GO:0006355">
    <property type="term" value="P:regulation of DNA-templated transcription"/>
    <property type="evidence" value="ECO:0007669"/>
    <property type="project" value="InterPro"/>
</dbReference>
<keyword evidence="13" id="KW-1185">Reference proteome</keyword>
<evidence type="ECO:0000256" key="8">
    <source>
        <dbReference type="SAM" id="Coils"/>
    </source>
</evidence>
<keyword evidence="4" id="KW-0805">Transcription regulation</keyword>
<keyword evidence="6" id="KW-0804">Transcription</keyword>
<dbReference type="NCBIfam" id="TIGR00229">
    <property type="entry name" value="sensory_box"/>
    <property type="match status" value="1"/>
</dbReference>
<dbReference type="CDD" id="cd00009">
    <property type="entry name" value="AAA"/>
    <property type="match status" value="1"/>
</dbReference>
<comment type="caution">
    <text evidence="12">The sequence shown here is derived from an EMBL/GenBank/DDBJ whole genome shotgun (WGS) entry which is preliminary data.</text>
</comment>
<dbReference type="InterPro" id="IPR058031">
    <property type="entry name" value="AAA_lid_NorR"/>
</dbReference>
<dbReference type="PROSITE" id="PS00676">
    <property type="entry name" value="SIGMA54_INTERACT_2"/>
    <property type="match status" value="1"/>
</dbReference>
<feature type="domain" description="PAC" evidence="11">
    <location>
        <begin position="75"/>
        <end position="127"/>
    </location>
</feature>
<evidence type="ECO:0000259" key="9">
    <source>
        <dbReference type="PROSITE" id="PS50045"/>
    </source>
</evidence>
<dbReference type="InterPro" id="IPR003593">
    <property type="entry name" value="AAA+_ATPase"/>
</dbReference>
<keyword evidence="2" id="KW-0058">Aromatic hydrocarbons catabolism</keyword>
<dbReference type="SMART" id="SM00382">
    <property type="entry name" value="AAA"/>
    <property type="match status" value="1"/>
</dbReference>
<dbReference type="Pfam" id="PF00158">
    <property type="entry name" value="Sigma54_activat"/>
    <property type="match status" value="1"/>
</dbReference>
<name>A0A023DJQ6_9BACL</name>
<dbReference type="InterPro" id="IPR025943">
    <property type="entry name" value="Sigma_54_int_dom_ATP-bd_2"/>
</dbReference>
<evidence type="ECO:0000256" key="1">
    <source>
        <dbReference type="ARBA" id="ARBA00022741"/>
    </source>
</evidence>
<proteinExistence type="predicted"/>
<evidence type="ECO:0000256" key="3">
    <source>
        <dbReference type="ARBA" id="ARBA00022840"/>
    </source>
</evidence>
<evidence type="ECO:0000256" key="4">
    <source>
        <dbReference type="ARBA" id="ARBA00023015"/>
    </source>
</evidence>
<dbReference type="AlphaFoldDB" id="A0A023DJQ6"/>
<feature type="domain" description="Sigma-54 factor interaction" evidence="9">
    <location>
        <begin position="147"/>
        <end position="376"/>
    </location>
</feature>
<evidence type="ECO:0000256" key="6">
    <source>
        <dbReference type="ARBA" id="ARBA00023163"/>
    </source>
</evidence>
<evidence type="ECO:0000313" key="12">
    <source>
        <dbReference type="EMBL" id="GAJ41499.1"/>
    </source>
</evidence>
<dbReference type="PROSITE" id="PS50112">
    <property type="entry name" value="PAS"/>
    <property type="match status" value="1"/>
</dbReference>
<dbReference type="SUPFAM" id="SSF52540">
    <property type="entry name" value="P-loop containing nucleoside triphosphate hydrolases"/>
    <property type="match status" value="1"/>
</dbReference>
<dbReference type="PROSITE" id="PS50113">
    <property type="entry name" value="PAC"/>
    <property type="match status" value="1"/>
</dbReference>
<organism evidence="12 13">
    <name type="scientific">Parageobacillus caldoxylosilyticus NBRC 107762</name>
    <dbReference type="NCBI Taxonomy" id="1220594"/>
    <lineage>
        <taxon>Bacteria</taxon>
        <taxon>Bacillati</taxon>
        <taxon>Bacillota</taxon>
        <taxon>Bacilli</taxon>
        <taxon>Bacillales</taxon>
        <taxon>Anoxybacillaceae</taxon>
        <taxon>Saccharococcus</taxon>
    </lineage>
</organism>
<dbReference type="InterPro" id="IPR000700">
    <property type="entry name" value="PAS-assoc_C"/>
</dbReference>
<feature type="coiled-coil region" evidence="8">
    <location>
        <begin position="111"/>
        <end position="152"/>
    </location>
</feature>
<dbReference type="InterPro" id="IPR030828">
    <property type="entry name" value="HTH_TyrR"/>
</dbReference>
<dbReference type="InterPro" id="IPR009057">
    <property type="entry name" value="Homeodomain-like_sf"/>
</dbReference>
<protein>
    <recommendedName>
        <fullName evidence="7">HTH-type transcriptional regulatory protein TyrR</fullName>
    </recommendedName>
</protein>
<evidence type="ECO:0000259" key="11">
    <source>
        <dbReference type="PROSITE" id="PS50113"/>
    </source>
</evidence>
<dbReference type="Pfam" id="PF13426">
    <property type="entry name" value="PAS_9"/>
    <property type="match status" value="1"/>
</dbReference>
<dbReference type="PANTHER" id="PTHR32071">
    <property type="entry name" value="TRANSCRIPTIONAL REGULATORY PROTEIN"/>
    <property type="match status" value="1"/>
</dbReference>
<dbReference type="Gene3D" id="3.30.450.20">
    <property type="entry name" value="PAS domain"/>
    <property type="match status" value="1"/>
</dbReference>
<reference evidence="12 13" key="1">
    <citation type="submission" date="2014-04" db="EMBL/GenBank/DDBJ databases">
        <title>Whole genome shotgun sequence of Geobacillus caldoxylosilyticus NBRC 107762.</title>
        <authorList>
            <person name="Hosoyama A."/>
            <person name="Hosoyama Y."/>
            <person name="Katano-Makiyama Y."/>
            <person name="Tsuchikane K."/>
            <person name="Ohji S."/>
            <person name="Ichikawa N."/>
            <person name="Yamazoe A."/>
            <person name="Fujita N."/>
        </authorList>
    </citation>
    <scope>NUCLEOTIDE SEQUENCE [LARGE SCALE GENOMIC DNA]</scope>
    <source>
        <strain evidence="12 13">NBRC 107762</strain>
    </source>
</reference>
<gene>
    <name evidence="12" type="ORF">GCA01S_072_00160</name>
</gene>
<dbReference type="PANTHER" id="PTHR32071:SF57">
    <property type="entry name" value="C4-DICARBOXYLATE TRANSPORT TRANSCRIPTIONAL REGULATORY PROTEIN DCTD"/>
    <property type="match status" value="1"/>
</dbReference>
<dbReference type="Gene3D" id="3.40.50.300">
    <property type="entry name" value="P-loop containing nucleotide triphosphate hydrolases"/>
    <property type="match status" value="1"/>
</dbReference>
<dbReference type="InterPro" id="IPR025662">
    <property type="entry name" value="Sigma_54_int_dom_ATP-bd_1"/>
</dbReference>
<dbReference type="InterPro" id="IPR035965">
    <property type="entry name" value="PAS-like_dom_sf"/>
</dbReference>
<keyword evidence="5" id="KW-0238">DNA-binding</keyword>
<dbReference type="CDD" id="cd00130">
    <property type="entry name" value="PAS"/>
    <property type="match status" value="1"/>
</dbReference>
<dbReference type="GO" id="GO:0005524">
    <property type="term" value="F:ATP binding"/>
    <property type="evidence" value="ECO:0007669"/>
    <property type="project" value="UniProtKB-KW"/>
</dbReference>
<evidence type="ECO:0000256" key="5">
    <source>
        <dbReference type="ARBA" id="ARBA00023125"/>
    </source>
</evidence>
<dbReference type="GO" id="GO:0003677">
    <property type="term" value="F:DNA binding"/>
    <property type="evidence" value="ECO:0007669"/>
    <property type="project" value="UniProtKB-KW"/>
</dbReference>
<dbReference type="Pfam" id="PF18024">
    <property type="entry name" value="HTH_50"/>
    <property type="match status" value="1"/>
</dbReference>
<dbReference type="PROSITE" id="PS00675">
    <property type="entry name" value="SIGMA54_INTERACT_1"/>
    <property type="match status" value="1"/>
</dbReference>
<dbReference type="SUPFAM" id="SSF46689">
    <property type="entry name" value="Homeodomain-like"/>
    <property type="match status" value="1"/>
</dbReference>
<evidence type="ECO:0000259" key="10">
    <source>
        <dbReference type="PROSITE" id="PS50112"/>
    </source>
</evidence>
<dbReference type="RefSeq" id="WP_042411810.1">
    <property type="nucleotide sequence ID" value="NZ_BAWO01000072.1"/>
</dbReference>
<dbReference type="FunFam" id="3.40.50.300:FF:000006">
    <property type="entry name" value="DNA-binding transcriptional regulator NtrC"/>
    <property type="match status" value="1"/>
</dbReference>
<dbReference type="PROSITE" id="PS00688">
    <property type="entry name" value="SIGMA54_INTERACT_3"/>
    <property type="match status" value="1"/>
</dbReference>
<dbReference type="SMART" id="SM00091">
    <property type="entry name" value="PAS"/>
    <property type="match status" value="1"/>
</dbReference>
<dbReference type="InterPro" id="IPR025944">
    <property type="entry name" value="Sigma_54_int_dom_CS"/>
</dbReference>
<accession>A0A023DJQ6</accession>
<dbReference type="PROSITE" id="PS50045">
    <property type="entry name" value="SIGMA54_INTERACT_4"/>
    <property type="match status" value="1"/>
</dbReference>
<keyword evidence="3" id="KW-0067">ATP-binding</keyword>
<evidence type="ECO:0000313" key="13">
    <source>
        <dbReference type="Proteomes" id="UP000023561"/>
    </source>
</evidence>
<sequence length="464" mass="53772">MQNLTDVLELELCAILKSSNDNIVITDGNGIVLRASPNCLSIYGKEVSYLIGKSVYQLEKENIFSPSVTAKVLKERKEIQVMQRTPTGRVVMATGVPVFDKQNNIIRVISFSHDLTELERLKEDYEKLRRQMEHYQIEMEELKQENIVIQSKVMQRIWKLVHRVAKSDATVLFLGESGVGKNVFARALHQNSPRRNQPFIEVNCSAIPESLFESEMFGYEKGSFTGAQKTGKPGLIELADKGTLFLDEIGELPLSMQAKLLKVLQEKKVTRVGGIKERTIDFRLIASTNQNLEEMVKQGKFRQDLFYRLHVIPIYVPALRERKEDIFMLAQYFLEKFNKKYQTDKYFHPSIVDHLIHYDWPGNVRELENMIERLVITSETKAIYPEYLPFSIQKYPESTQSNQWLEKEKEPTTLKEAIEQVERQWLLRAAKQCKTTYEMADYLGISQPTVVRKLKKYGVNSKMD</sequence>
<dbReference type="InterPro" id="IPR002078">
    <property type="entry name" value="Sigma_54_int"/>
</dbReference>
<dbReference type="Gene3D" id="1.10.8.60">
    <property type="match status" value="1"/>
</dbReference>
<keyword evidence="8" id="KW-0175">Coiled coil</keyword>
<evidence type="ECO:0000256" key="2">
    <source>
        <dbReference type="ARBA" id="ARBA00022797"/>
    </source>
</evidence>
<dbReference type="EMBL" id="BAWO01000072">
    <property type="protein sequence ID" value="GAJ41499.1"/>
    <property type="molecule type" value="Genomic_DNA"/>
</dbReference>
<dbReference type="OrthoDB" id="9771372at2"/>
<dbReference type="Pfam" id="PF25601">
    <property type="entry name" value="AAA_lid_14"/>
    <property type="match status" value="1"/>
</dbReference>
<dbReference type="Proteomes" id="UP000023561">
    <property type="component" value="Unassembled WGS sequence"/>
</dbReference>
<keyword evidence="1" id="KW-0547">Nucleotide-binding</keyword>